<dbReference type="Proteomes" id="UP001157006">
    <property type="component" value="Chromosome 6"/>
</dbReference>
<keyword evidence="2" id="KW-1185">Reference proteome</keyword>
<sequence>MMRKDLKFLYQGIGYKEGFSSGEVSSFLHRKKCIHTRAIVFAITSAQGVKLVPLDAYHTYHIYQATFLFSLVVAGQSDVLVMGNPSMDKLDG</sequence>
<protein>
    <submittedName>
        <fullName evidence="1">Uncharacterized protein</fullName>
    </submittedName>
</protein>
<dbReference type="AlphaFoldDB" id="A0AAV1BCV8"/>
<evidence type="ECO:0000313" key="2">
    <source>
        <dbReference type="Proteomes" id="UP001157006"/>
    </source>
</evidence>
<accession>A0AAV1BCV8</accession>
<proteinExistence type="predicted"/>
<evidence type="ECO:0000313" key="1">
    <source>
        <dbReference type="EMBL" id="CAI8619563.1"/>
    </source>
</evidence>
<dbReference type="EMBL" id="OX451741">
    <property type="protein sequence ID" value="CAI8619563.1"/>
    <property type="molecule type" value="Genomic_DNA"/>
</dbReference>
<organism evidence="1 2">
    <name type="scientific">Vicia faba</name>
    <name type="common">Broad bean</name>
    <name type="synonym">Faba vulgaris</name>
    <dbReference type="NCBI Taxonomy" id="3906"/>
    <lineage>
        <taxon>Eukaryota</taxon>
        <taxon>Viridiplantae</taxon>
        <taxon>Streptophyta</taxon>
        <taxon>Embryophyta</taxon>
        <taxon>Tracheophyta</taxon>
        <taxon>Spermatophyta</taxon>
        <taxon>Magnoliopsida</taxon>
        <taxon>eudicotyledons</taxon>
        <taxon>Gunneridae</taxon>
        <taxon>Pentapetalae</taxon>
        <taxon>rosids</taxon>
        <taxon>fabids</taxon>
        <taxon>Fabales</taxon>
        <taxon>Fabaceae</taxon>
        <taxon>Papilionoideae</taxon>
        <taxon>50 kb inversion clade</taxon>
        <taxon>NPAAA clade</taxon>
        <taxon>Hologalegina</taxon>
        <taxon>IRL clade</taxon>
        <taxon>Fabeae</taxon>
        <taxon>Vicia</taxon>
    </lineage>
</organism>
<reference evidence="1 2" key="1">
    <citation type="submission" date="2023-01" db="EMBL/GenBank/DDBJ databases">
        <authorList>
            <person name="Kreplak J."/>
        </authorList>
    </citation>
    <scope>NUCLEOTIDE SEQUENCE [LARGE SCALE GENOMIC DNA]</scope>
</reference>
<name>A0AAV1BCV8_VICFA</name>
<gene>
    <name evidence="1" type="ORF">VFH_VI177440</name>
</gene>